<proteinExistence type="inferred from homology"/>
<accession>A0A845FX80</accession>
<dbReference type="AlphaFoldDB" id="A0A845FX80"/>
<gene>
    <name evidence="5" type="ORF">GTP91_03090</name>
</gene>
<dbReference type="InterPro" id="IPR016181">
    <property type="entry name" value="Acyl_CoA_acyltransferase"/>
</dbReference>
<keyword evidence="1 5" id="KW-0808">Transferase</keyword>
<dbReference type="InterPro" id="IPR051531">
    <property type="entry name" value="N-acetyltransferase"/>
</dbReference>
<name>A0A845FX80_9BURK</name>
<feature type="domain" description="N-acetyltransferase" evidence="4">
    <location>
        <begin position="29"/>
        <end position="185"/>
    </location>
</feature>
<evidence type="ECO:0000259" key="4">
    <source>
        <dbReference type="PROSITE" id="PS51186"/>
    </source>
</evidence>
<dbReference type="RefSeq" id="WP_161095436.1">
    <property type="nucleotide sequence ID" value="NZ_WWCW01000005.1"/>
</dbReference>
<protein>
    <submittedName>
        <fullName evidence="5">GNAT family N-acetyltransferase</fullName>
    </submittedName>
</protein>
<evidence type="ECO:0000256" key="1">
    <source>
        <dbReference type="ARBA" id="ARBA00022679"/>
    </source>
</evidence>
<evidence type="ECO:0000256" key="2">
    <source>
        <dbReference type="ARBA" id="ARBA00023315"/>
    </source>
</evidence>
<dbReference type="GO" id="GO:0008999">
    <property type="term" value="F:protein-N-terminal-alanine acetyltransferase activity"/>
    <property type="evidence" value="ECO:0007669"/>
    <property type="project" value="TreeGrafter"/>
</dbReference>
<dbReference type="Proteomes" id="UP000470302">
    <property type="component" value="Unassembled WGS sequence"/>
</dbReference>
<dbReference type="EMBL" id="WWCW01000005">
    <property type="protein sequence ID" value="MYM86161.1"/>
    <property type="molecule type" value="Genomic_DNA"/>
</dbReference>
<dbReference type="SUPFAM" id="SSF55729">
    <property type="entry name" value="Acyl-CoA N-acyltransferases (Nat)"/>
    <property type="match status" value="1"/>
</dbReference>
<dbReference type="InterPro" id="IPR000182">
    <property type="entry name" value="GNAT_dom"/>
</dbReference>
<comment type="similarity">
    <text evidence="3">Belongs to the acetyltransferase family. RimJ subfamily.</text>
</comment>
<dbReference type="PROSITE" id="PS51186">
    <property type="entry name" value="GNAT"/>
    <property type="match status" value="1"/>
</dbReference>
<evidence type="ECO:0000256" key="3">
    <source>
        <dbReference type="ARBA" id="ARBA00038502"/>
    </source>
</evidence>
<keyword evidence="2" id="KW-0012">Acyltransferase</keyword>
<reference evidence="5 6" key="1">
    <citation type="submission" date="2020-01" db="EMBL/GenBank/DDBJ databases">
        <title>Novel species isolated from a subtropical stream in China.</title>
        <authorList>
            <person name="Lu H."/>
        </authorList>
    </citation>
    <scope>NUCLEOTIDE SEQUENCE [LARGE SCALE GENOMIC DNA]</scope>
    <source>
        <strain evidence="5 6">FT82W</strain>
    </source>
</reference>
<dbReference type="GO" id="GO:0005737">
    <property type="term" value="C:cytoplasm"/>
    <property type="evidence" value="ECO:0007669"/>
    <property type="project" value="TreeGrafter"/>
</dbReference>
<dbReference type="PANTHER" id="PTHR43792:SF8">
    <property type="entry name" value="[RIBOSOMAL PROTEIN US5]-ALANINE N-ACETYLTRANSFERASE"/>
    <property type="match status" value="1"/>
</dbReference>
<sequence>MTSPVQIAQMTTGRLLLKRPSTGDGARMLAYRERNRAHLEPWEPKRTGQFYTLQAVEEQLGRMERLVEEKSALFWLLQFPDSDEVVGECGFTNIVRGPFQACHLGFSLDSRHTGKGLMHEALVAAIAYTFEAHGLHRIMANYQPSNTGSEKLLRRLGFEREGMARKYLKINGRWADHVLTSLMNPVEAKDD</sequence>
<dbReference type="PANTHER" id="PTHR43792">
    <property type="entry name" value="GNAT FAMILY, PUTATIVE (AFU_ORTHOLOGUE AFUA_3G00765)-RELATED-RELATED"/>
    <property type="match status" value="1"/>
</dbReference>
<evidence type="ECO:0000313" key="6">
    <source>
        <dbReference type="Proteomes" id="UP000470302"/>
    </source>
</evidence>
<evidence type="ECO:0000313" key="5">
    <source>
        <dbReference type="EMBL" id="MYM86161.1"/>
    </source>
</evidence>
<comment type="caution">
    <text evidence="5">The sequence shown here is derived from an EMBL/GenBank/DDBJ whole genome shotgun (WGS) entry which is preliminary data.</text>
</comment>
<dbReference type="Pfam" id="PF13302">
    <property type="entry name" value="Acetyltransf_3"/>
    <property type="match status" value="1"/>
</dbReference>
<organism evidence="5 6">
    <name type="scientific">Duganella vulcania</name>
    <dbReference type="NCBI Taxonomy" id="2692166"/>
    <lineage>
        <taxon>Bacteria</taxon>
        <taxon>Pseudomonadati</taxon>
        <taxon>Pseudomonadota</taxon>
        <taxon>Betaproteobacteria</taxon>
        <taxon>Burkholderiales</taxon>
        <taxon>Oxalobacteraceae</taxon>
        <taxon>Telluria group</taxon>
        <taxon>Duganella</taxon>
    </lineage>
</organism>
<dbReference type="Gene3D" id="3.40.630.30">
    <property type="match status" value="1"/>
</dbReference>